<accession>A0ABQ4C0Y7</accession>
<dbReference type="SUPFAM" id="SSF51735">
    <property type="entry name" value="NAD(P)-binding Rossmann-fold domains"/>
    <property type="match status" value="1"/>
</dbReference>
<dbReference type="Proteomes" id="UP000624325">
    <property type="component" value="Unassembled WGS sequence"/>
</dbReference>
<dbReference type="Gene3D" id="3.40.50.720">
    <property type="entry name" value="NAD(P)-binding Rossmann-like Domain"/>
    <property type="match status" value="1"/>
</dbReference>
<dbReference type="SMART" id="SM00822">
    <property type="entry name" value="PKS_KR"/>
    <property type="match status" value="1"/>
</dbReference>
<keyword evidence="2" id="KW-0560">Oxidoreductase</keyword>
<evidence type="ECO:0000259" key="3">
    <source>
        <dbReference type="SMART" id="SM00822"/>
    </source>
</evidence>
<dbReference type="PANTHER" id="PTHR43639:SF1">
    <property type="entry name" value="SHORT-CHAIN DEHYDROGENASE_REDUCTASE FAMILY PROTEIN"/>
    <property type="match status" value="1"/>
</dbReference>
<protein>
    <submittedName>
        <fullName evidence="4">Short-chain dehydrogenase</fullName>
    </submittedName>
</protein>
<evidence type="ECO:0000256" key="1">
    <source>
        <dbReference type="ARBA" id="ARBA00006484"/>
    </source>
</evidence>
<dbReference type="InterPro" id="IPR057326">
    <property type="entry name" value="KR_dom"/>
</dbReference>
<dbReference type="RefSeq" id="WP_203702212.1">
    <property type="nucleotide sequence ID" value="NZ_BAAALU010000006.1"/>
</dbReference>
<dbReference type="PRINTS" id="PR00081">
    <property type="entry name" value="GDHRDH"/>
</dbReference>
<name>A0ABQ4C0Y7_9ACTN</name>
<comment type="caution">
    <text evidence="4">The sequence shown here is derived from an EMBL/GenBank/DDBJ whole genome shotgun (WGS) entry which is preliminary data.</text>
</comment>
<dbReference type="InterPro" id="IPR002347">
    <property type="entry name" value="SDR_fam"/>
</dbReference>
<evidence type="ECO:0000313" key="5">
    <source>
        <dbReference type="Proteomes" id="UP000624325"/>
    </source>
</evidence>
<dbReference type="EMBL" id="BONC01000014">
    <property type="protein sequence ID" value="GIF56433.1"/>
    <property type="molecule type" value="Genomic_DNA"/>
</dbReference>
<dbReference type="InterPro" id="IPR036291">
    <property type="entry name" value="NAD(P)-bd_dom_sf"/>
</dbReference>
<comment type="similarity">
    <text evidence="1">Belongs to the short-chain dehydrogenases/reductases (SDR) family.</text>
</comment>
<keyword evidence="5" id="KW-1185">Reference proteome</keyword>
<feature type="domain" description="Ketoreductase" evidence="3">
    <location>
        <begin position="6"/>
        <end position="184"/>
    </location>
</feature>
<dbReference type="Pfam" id="PF13561">
    <property type="entry name" value="adh_short_C2"/>
    <property type="match status" value="1"/>
</dbReference>
<organism evidence="4 5">
    <name type="scientific">Asanoa iriomotensis</name>
    <dbReference type="NCBI Taxonomy" id="234613"/>
    <lineage>
        <taxon>Bacteria</taxon>
        <taxon>Bacillati</taxon>
        <taxon>Actinomycetota</taxon>
        <taxon>Actinomycetes</taxon>
        <taxon>Micromonosporales</taxon>
        <taxon>Micromonosporaceae</taxon>
        <taxon>Asanoa</taxon>
    </lineage>
</organism>
<dbReference type="InterPro" id="IPR020904">
    <property type="entry name" value="Sc_DH/Rdtase_CS"/>
</dbReference>
<dbReference type="PROSITE" id="PS00061">
    <property type="entry name" value="ADH_SHORT"/>
    <property type="match status" value="1"/>
</dbReference>
<proteinExistence type="inferred from homology"/>
<reference evidence="4 5" key="1">
    <citation type="submission" date="2021-01" db="EMBL/GenBank/DDBJ databases">
        <title>Whole genome shotgun sequence of Asanoa iriomotensis NBRC 100142.</title>
        <authorList>
            <person name="Komaki H."/>
            <person name="Tamura T."/>
        </authorList>
    </citation>
    <scope>NUCLEOTIDE SEQUENCE [LARGE SCALE GENOMIC DNA]</scope>
    <source>
        <strain evidence="4 5">NBRC 100142</strain>
    </source>
</reference>
<gene>
    <name evidence="4" type="ORF">Air01nite_25280</name>
</gene>
<evidence type="ECO:0000256" key="2">
    <source>
        <dbReference type="ARBA" id="ARBA00023002"/>
    </source>
</evidence>
<dbReference type="PANTHER" id="PTHR43639">
    <property type="entry name" value="OXIDOREDUCTASE, SHORT-CHAIN DEHYDROGENASE/REDUCTASE FAMILY (AFU_ORTHOLOGUE AFUA_5G02870)"/>
    <property type="match status" value="1"/>
</dbReference>
<evidence type="ECO:0000313" key="4">
    <source>
        <dbReference type="EMBL" id="GIF56433.1"/>
    </source>
</evidence>
<sequence length="241" mass="25165">MSVAGKKILVTGGTRGIGREVVRSFALAGAEVITCYRTEGPAVDTLVEELKEIDGDHSVVRADVTSAEDVAALVEQCRVRFGRLDAVVNNAGVISHVPFADLPIDEFRRVIDSNLTAAARVIQAALPLLGEGASIINVGSRVATVGIPLRAHYTAAKAGLTGLTRSLAKELGPRGIRINVVAPGPVETETATPPAVLERYQRLIPLGRLGRGSEIAAVVVFLASDLASFVNGETINVDGGI</sequence>
<dbReference type="PRINTS" id="PR00080">
    <property type="entry name" value="SDRFAMILY"/>
</dbReference>